<gene>
    <name evidence="17" type="ORF">EDS130_LOCUS15139</name>
    <name evidence="18" type="ORF">XAT740_LOCUS30672</name>
</gene>
<dbReference type="Proteomes" id="UP000663828">
    <property type="component" value="Unassembled WGS sequence"/>
</dbReference>
<dbReference type="UniPathway" id="UPA00767">
    <property type="reaction ID" value="UER00751"/>
</dbReference>
<dbReference type="SUPFAM" id="SSF48576">
    <property type="entry name" value="Terpenoid synthases"/>
    <property type="match status" value="1"/>
</dbReference>
<evidence type="ECO:0000313" key="18">
    <source>
        <dbReference type="EMBL" id="CAF1335618.1"/>
    </source>
</evidence>
<evidence type="ECO:0000256" key="14">
    <source>
        <dbReference type="ARBA" id="ARBA00047541"/>
    </source>
</evidence>
<comment type="catalytic activity">
    <reaction evidence="13 16">
        <text>presqualene diphosphate + NADPH + H(+) = squalene + diphosphate + NADP(+)</text>
        <dbReference type="Rhea" id="RHEA:22232"/>
        <dbReference type="ChEBI" id="CHEBI:15378"/>
        <dbReference type="ChEBI" id="CHEBI:15440"/>
        <dbReference type="ChEBI" id="CHEBI:33019"/>
        <dbReference type="ChEBI" id="CHEBI:57310"/>
        <dbReference type="ChEBI" id="CHEBI:57783"/>
        <dbReference type="ChEBI" id="CHEBI:58349"/>
    </reaction>
    <physiologicalReaction direction="left-to-right" evidence="13 16">
        <dbReference type="Rhea" id="RHEA:22233"/>
    </physiologicalReaction>
</comment>
<dbReference type="GO" id="GO:0008610">
    <property type="term" value="P:lipid biosynthetic process"/>
    <property type="evidence" value="ECO:0007669"/>
    <property type="project" value="InterPro"/>
</dbReference>
<evidence type="ECO:0000256" key="7">
    <source>
        <dbReference type="ARBA" id="ARBA00022679"/>
    </source>
</evidence>
<dbReference type="GO" id="GO:0005789">
    <property type="term" value="C:endoplasmic reticulum membrane"/>
    <property type="evidence" value="ECO:0007669"/>
    <property type="project" value="TreeGrafter"/>
</dbReference>
<dbReference type="InterPro" id="IPR019845">
    <property type="entry name" value="Squalene/phytoene_synthase_CS"/>
</dbReference>
<evidence type="ECO:0000256" key="2">
    <source>
        <dbReference type="ARBA" id="ARBA00004370"/>
    </source>
</evidence>
<proteinExistence type="inferred from homology"/>
<comment type="pathway">
    <text evidence="16">Terpene metabolism; lanosterol biosynthesis; lanosterol from farnesyl diphosphate: step 1/3.</text>
</comment>
<dbReference type="EMBL" id="CAJNOJ010000063">
    <property type="protein sequence ID" value="CAF1006087.1"/>
    <property type="molecule type" value="Genomic_DNA"/>
</dbReference>
<feature type="transmembrane region" description="Helical" evidence="16">
    <location>
        <begin position="12"/>
        <end position="33"/>
    </location>
</feature>
<dbReference type="PROSITE" id="PS01044">
    <property type="entry name" value="SQUALEN_PHYTOEN_SYN_1"/>
    <property type="match status" value="1"/>
</dbReference>
<protein>
    <recommendedName>
        <fullName evidence="5 16">Squalene synthase</fullName>
        <shortName evidence="16">SQS</shortName>
        <shortName evidence="16">SS</shortName>
        <ecNumber evidence="4 16">2.5.1.21</ecNumber>
    </recommendedName>
</protein>
<comment type="catalytic activity">
    <reaction evidence="15 16">
        <text>2 (2E,6E)-farnesyl diphosphate = presqualene diphosphate + diphosphate</text>
        <dbReference type="Rhea" id="RHEA:22672"/>
        <dbReference type="ChEBI" id="CHEBI:33019"/>
        <dbReference type="ChEBI" id="CHEBI:57310"/>
        <dbReference type="ChEBI" id="CHEBI:175763"/>
    </reaction>
    <physiologicalReaction direction="left-to-right" evidence="15 16">
        <dbReference type="Rhea" id="RHEA:22673"/>
    </physiologicalReaction>
</comment>
<evidence type="ECO:0000256" key="4">
    <source>
        <dbReference type="ARBA" id="ARBA00012373"/>
    </source>
</evidence>
<comment type="cofactor">
    <cofactor evidence="1 16">
        <name>Mg(2+)</name>
        <dbReference type="ChEBI" id="CHEBI:18420"/>
    </cofactor>
</comment>
<keyword evidence="11 16" id="KW-0472">Membrane</keyword>
<reference evidence="17" key="1">
    <citation type="submission" date="2021-02" db="EMBL/GenBank/DDBJ databases">
        <authorList>
            <person name="Nowell W R."/>
        </authorList>
    </citation>
    <scope>NUCLEOTIDE SEQUENCE</scope>
</reference>
<evidence type="ECO:0000256" key="10">
    <source>
        <dbReference type="ARBA" id="ARBA00023098"/>
    </source>
</evidence>
<evidence type="ECO:0000256" key="3">
    <source>
        <dbReference type="ARBA" id="ARBA00006251"/>
    </source>
</evidence>
<dbReference type="PANTHER" id="PTHR11626">
    <property type="entry name" value="FARNESYL-DIPHOSPHATE FARNESYLTRANSFERASE"/>
    <property type="match status" value="1"/>
</dbReference>
<dbReference type="GO" id="GO:0045338">
    <property type="term" value="P:farnesyl diphosphate metabolic process"/>
    <property type="evidence" value="ECO:0007669"/>
    <property type="project" value="InterPro"/>
</dbReference>
<dbReference type="SFLD" id="SFLDG01018">
    <property type="entry name" value="Squalene/Phytoene_Synthase_Lik"/>
    <property type="match status" value="1"/>
</dbReference>
<dbReference type="GO" id="GO:0055056">
    <property type="term" value="F:D-glucose transmembrane transporter activity"/>
    <property type="evidence" value="ECO:0007669"/>
    <property type="project" value="UniProtKB-UniRule"/>
</dbReference>
<evidence type="ECO:0000256" key="12">
    <source>
        <dbReference type="ARBA" id="ARBA00045166"/>
    </source>
</evidence>
<evidence type="ECO:0000256" key="16">
    <source>
        <dbReference type="RuleBase" id="RU368088"/>
    </source>
</evidence>
<sequence>MDILYSLFSFHTYSLTTTLIMGTLINLLFYYLYRHIPAILSDLSKSLLFPSEILAILKVKFGGYIEKTKESSLDKLAVELNDIDFCYATLNKVSRSFAFVIQELPSELKDAICIFYLVLRGLDSVEDDMNYPDEKKIILLREFHKKLSIDNWTIKNVGDTKDYQILLEHFDKVIRVFKSLDIKYQLVIIEITRRMGCGMADYVGKIGSIETTSSYNLYCHYVAGLVGYGLSEIFAKSGLEDADLHLNEELSNSMGLFLQKTNIIRDYLEDLQAGRTWWPREIWQNYANDLSDFSHHPNAKQSLECLNHMVMDSLSHVPHIIQYLNRLQNSRIFKFCAIPQVMAMATLAQLYSNPKVFTSVIKIRKGLTCKLMLNCSNVSQTHSWFYLFIEKIQSKIPHENNTNVQQMKTLVQQIKDLCQN</sequence>
<dbReference type="Proteomes" id="UP000663852">
    <property type="component" value="Unassembled WGS sequence"/>
</dbReference>
<dbReference type="InterPro" id="IPR033904">
    <property type="entry name" value="Trans_IPPS_HH"/>
</dbReference>
<evidence type="ECO:0000256" key="9">
    <source>
        <dbReference type="ARBA" id="ARBA00022989"/>
    </source>
</evidence>
<dbReference type="CDD" id="cd00683">
    <property type="entry name" value="Trans_IPPS_HH"/>
    <property type="match status" value="1"/>
</dbReference>
<dbReference type="OrthoDB" id="431150at2759"/>
<comment type="similarity">
    <text evidence="3 16">Belongs to the phytoene/squalene synthase family.</text>
</comment>
<comment type="catalytic activity">
    <reaction evidence="16">
        <text>2 (2E,6E)-farnesyl diphosphate + NADH + H(+) = squalene + 2 diphosphate + NAD(+)</text>
        <dbReference type="Rhea" id="RHEA:32299"/>
        <dbReference type="ChEBI" id="CHEBI:15378"/>
        <dbReference type="ChEBI" id="CHEBI:15440"/>
        <dbReference type="ChEBI" id="CHEBI:33019"/>
        <dbReference type="ChEBI" id="CHEBI:57540"/>
        <dbReference type="ChEBI" id="CHEBI:57945"/>
        <dbReference type="ChEBI" id="CHEBI:175763"/>
        <dbReference type="EC" id="2.5.1.21"/>
    </reaction>
</comment>
<name>A0A814H994_ADIRI</name>
<evidence type="ECO:0000256" key="13">
    <source>
        <dbReference type="ARBA" id="ARBA00047468"/>
    </source>
</evidence>
<evidence type="ECO:0000313" key="20">
    <source>
        <dbReference type="Proteomes" id="UP000663852"/>
    </source>
</evidence>
<organism evidence="17 20">
    <name type="scientific">Adineta ricciae</name>
    <name type="common">Rotifer</name>
    <dbReference type="NCBI Taxonomy" id="249248"/>
    <lineage>
        <taxon>Eukaryota</taxon>
        <taxon>Metazoa</taxon>
        <taxon>Spiralia</taxon>
        <taxon>Gnathifera</taxon>
        <taxon>Rotifera</taxon>
        <taxon>Eurotatoria</taxon>
        <taxon>Bdelloidea</taxon>
        <taxon>Adinetida</taxon>
        <taxon>Adinetidae</taxon>
        <taxon>Adineta</taxon>
    </lineage>
</organism>
<keyword evidence="9 16" id="KW-1133">Transmembrane helix</keyword>
<keyword evidence="6" id="KW-0444">Lipid biosynthesis</keyword>
<dbReference type="AlphaFoldDB" id="A0A814H994"/>
<dbReference type="PANTHER" id="PTHR11626:SF2">
    <property type="entry name" value="SQUALENE SYNTHASE"/>
    <property type="match status" value="1"/>
</dbReference>
<accession>A0A814H994</accession>
<keyword evidence="19" id="KW-1185">Reference proteome</keyword>
<evidence type="ECO:0000256" key="8">
    <source>
        <dbReference type="ARBA" id="ARBA00022692"/>
    </source>
</evidence>
<evidence type="ECO:0000313" key="17">
    <source>
        <dbReference type="EMBL" id="CAF1006087.1"/>
    </source>
</evidence>
<dbReference type="FunFam" id="1.10.600.10:FF:000003">
    <property type="entry name" value="Farnesyl-diphosphate farnesyltransferase 1"/>
    <property type="match status" value="1"/>
</dbReference>
<dbReference type="Gene3D" id="1.10.600.10">
    <property type="entry name" value="Farnesyl Diphosphate Synthase"/>
    <property type="match status" value="1"/>
</dbReference>
<dbReference type="NCBIfam" id="TIGR01559">
    <property type="entry name" value="squal_synth"/>
    <property type="match status" value="1"/>
</dbReference>
<dbReference type="InterPro" id="IPR002060">
    <property type="entry name" value="Squ/phyt_synthse"/>
</dbReference>
<dbReference type="EC" id="2.5.1.21" evidence="4 16"/>
<comment type="subcellular location">
    <subcellularLocation>
        <location evidence="2">Membrane</location>
    </subcellularLocation>
</comment>
<comment type="function">
    <text evidence="12">Catalyzes the condensation of 2 farnesyl pyrophosphate (FPP) moieties to form squalene. Proceeds in two distinct steps. In the first half-reaction, two molecules of FPP react to form the stable presqualene diphosphate intermediate (PSQPP), with concomitant release of a proton and a molecule of inorganic diphosphate. In the second half-reaction, PSQPP undergoes heterolysis, isomerization, and reduction with NADPH or NADH to form squalene. It is the first committed enzyme of the sterol biosynthesis pathway.</text>
</comment>
<evidence type="ECO:0000256" key="6">
    <source>
        <dbReference type="ARBA" id="ARBA00022516"/>
    </source>
</evidence>
<evidence type="ECO:0000313" key="19">
    <source>
        <dbReference type="Proteomes" id="UP000663828"/>
    </source>
</evidence>
<dbReference type="Pfam" id="PF00494">
    <property type="entry name" value="SQS_PSY"/>
    <property type="match status" value="1"/>
</dbReference>
<evidence type="ECO:0000256" key="1">
    <source>
        <dbReference type="ARBA" id="ARBA00001946"/>
    </source>
</evidence>
<comment type="caution">
    <text evidence="17">The sequence shown here is derived from an EMBL/GenBank/DDBJ whole genome shotgun (WGS) entry which is preliminary data.</text>
</comment>
<dbReference type="InterPro" id="IPR008949">
    <property type="entry name" value="Isoprenoid_synthase_dom_sf"/>
</dbReference>
<keyword evidence="8 16" id="KW-0812">Transmembrane</keyword>
<comment type="catalytic activity">
    <reaction evidence="14 16">
        <text>presqualene diphosphate + NADH + H(+) = squalene + diphosphate + NAD(+)</text>
        <dbReference type="Rhea" id="RHEA:22228"/>
        <dbReference type="ChEBI" id="CHEBI:15378"/>
        <dbReference type="ChEBI" id="CHEBI:15440"/>
        <dbReference type="ChEBI" id="CHEBI:33019"/>
        <dbReference type="ChEBI" id="CHEBI:57310"/>
        <dbReference type="ChEBI" id="CHEBI:57540"/>
        <dbReference type="ChEBI" id="CHEBI:57945"/>
    </reaction>
    <physiologicalReaction direction="left-to-right" evidence="14 16">
        <dbReference type="Rhea" id="RHEA:22229"/>
    </physiologicalReaction>
</comment>
<comment type="catalytic activity">
    <reaction evidence="16">
        <text>2 (2E,6E)-farnesyl diphosphate + NADPH + H(+) = squalene + 2 diphosphate + NADP(+)</text>
        <dbReference type="Rhea" id="RHEA:32295"/>
        <dbReference type="ChEBI" id="CHEBI:15378"/>
        <dbReference type="ChEBI" id="CHEBI:15440"/>
        <dbReference type="ChEBI" id="CHEBI:33019"/>
        <dbReference type="ChEBI" id="CHEBI:57783"/>
        <dbReference type="ChEBI" id="CHEBI:58349"/>
        <dbReference type="ChEBI" id="CHEBI:175763"/>
        <dbReference type="EC" id="2.5.1.21"/>
    </reaction>
</comment>
<evidence type="ECO:0000256" key="11">
    <source>
        <dbReference type="ARBA" id="ARBA00023136"/>
    </source>
</evidence>
<dbReference type="InterPro" id="IPR044844">
    <property type="entry name" value="Trans_IPPS_euk-type"/>
</dbReference>
<dbReference type="EMBL" id="CAJNOR010002750">
    <property type="protein sequence ID" value="CAF1335618.1"/>
    <property type="molecule type" value="Genomic_DNA"/>
</dbReference>
<dbReference type="InterPro" id="IPR006449">
    <property type="entry name" value="Squal_synth-like"/>
</dbReference>
<dbReference type="GO" id="GO:0051996">
    <property type="term" value="F:squalene synthase [NAD(P)H] activity"/>
    <property type="evidence" value="ECO:0007669"/>
    <property type="project" value="UniProtKB-UniRule"/>
</dbReference>
<keyword evidence="7 16" id="KW-0808">Transferase</keyword>
<evidence type="ECO:0000256" key="5">
    <source>
        <dbReference type="ARBA" id="ARBA00015135"/>
    </source>
</evidence>
<keyword evidence="10" id="KW-0443">Lipid metabolism</keyword>
<dbReference type="SFLD" id="SFLDS00005">
    <property type="entry name" value="Isoprenoid_Synthase_Type_I"/>
    <property type="match status" value="1"/>
</dbReference>
<evidence type="ECO:0000256" key="15">
    <source>
        <dbReference type="ARBA" id="ARBA00048315"/>
    </source>
</evidence>